<dbReference type="PaxDb" id="3708-A0A078JQK9"/>
<evidence type="ECO:0000313" key="2">
    <source>
        <dbReference type="Proteomes" id="UP000028999"/>
    </source>
</evidence>
<sequence>MSVELKRCCSTICMMH</sequence>
<proteinExistence type="predicted"/>
<protein>
    <submittedName>
        <fullName evidence="1">BnaC03g72640D protein</fullName>
    </submittedName>
</protein>
<keyword evidence="2" id="KW-1185">Reference proteome</keyword>
<dbReference type="Proteomes" id="UP000028999">
    <property type="component" value="Unassembled WGS sequence"/>
</dbReference>
<organism evidence="1 2">
    <name type="scientific">Brassica napus</name>
    <name type="common">Rape</name>
    <dbReference type="NCBI Taxonomy" id="3708"/>
    <lineage>
        <taxon>Eukaryota</taxon>
        <taxon>Viridiplantae</taxon>
        <taxon>Streptophyta</taxon>
        <taxon>Embryophyta</taxon>
        <taxon>Tracheophyta</taxon>
        <taxon>Spermatophyta</taxon>
        <taxon>Magnoliopsida</taxon>
        <taxon>eudicotyledons</taxon>
        <taxon>Gunneridae</taxon>
        <taxon>Pentapetalae</taxon>
        <taxon>rosids</taxon>
        <taxon>malvids</taxon>
        <taxon>Brassicales</taxon>
        <taxon>Brassicaceae</taxon>
        <taxon>Brassiceae</taxon>
        <taxon>Brassica</taxon>
    </lineage>
</organism>
<name>A0A078JQK9_BRANA</name>
<accession>A0A078JQK9</accession>
<evidence type="ECO:0000313" key="1">
    <source>
        <dbReference type="EMBL" id="CDY67956.1"/>
    </source>
</evidence>
<reference evidence="1 2" key="1">
    <citation type="journal article" date="2014" name="Science">
        <title>Plant genetics. Early allopolyploid evolution in the post-Neolithic Brassica napus oilseed genome.</title>
        <authorList>
            <person name="Chalhoub B."/>
            <person name="Denoeud F."/>
            <person name="Liu S."/>
            <person name="Parkin I.A."/>
            <person name="Tang H."/>
            <person name="Wang X."/>
            <person name="Chiquet J."/>
            <person name="Belcram H."/>
            <person name="Tong C."/>
            <person name="Samans B."/>
            <person name="Correa M."/>
            <person name="Da Silva C."/>
            <person name="Just J."/>
            <person name="Falentin C."/>
            <person name="Koh C.S."/>
            <person name="Le Clainche I."/>
            <person name="Bernard M."/>
            <person name="Bento P."/>
            <person name="Noel B."/>
            <person name="Labadie K."/>
            <person name="Alberti A."/>
            <person name="Charles M."/>
            <person name="Arnaud D."/>
            <person name="Guo H."/>
            <person name="Daviaud C."/>
            <person name="Alamery S."/>
            <person name="Jabbari K."/>
            <person name="Zhao M."/>
            <person name="Edger P.P."/>
            <person name="Chelaifa H."/>
            <person name="Tack D."/>
            <person name="Lassalle G."/>
            <person name="Mestiri I."/>
            <person name="Schnel N."/>
            <person name="Le Paslier M.C."/>
            <person name="Fan G."/>
            <person name="Renault V."/>
            <person name="Bayer P.E."/>
            <person name="Golicz A.A."/>
            <person name="Manoli S."/>
            <person name="Lee T.H."/>
            <person name="Thi V.H."/>
            <person name="Chalabi S."/>
            <person name="Hu Q."/>
            <person name="Fan C."/>
            <person name="Tollenaere R."/>
            <person name="Lu Y."/>
            <person name="Battail C."/>
            <person name="Shen J."/>
            <person name="Sidebottom C.H."/>
            <person name="Wang X."/>
            <person name="Canaguier A."/>
            <person name="Chauveau A."/>
            <person name="Berard A."/>
            <person name="Deniot G."/>
            <person name="Guan M."/>
            <person name="Liu Z."/>
            <person name="Sun F."/>
            <person name="Lim Y.P."/>
            <person name="Lyons E."/>
            <person name="Town C.D."/>
            <person name="Bancroft I."/>
            <person name="Wang X."/>
            <person name="Meng J."/>
            <person name="Ma J."/>
            <person name="Pires J.C."/>
            <person name="King G.J."/>
            <person name="Brunel D."/>
            <person name="Delourme R."/>
            <person name="Renard M."/>
            <person name="Aury J.M."/>
            <person name="Adams K.L."/>
            <person name="Batley J."/>
            <person name="Snowdon R.J."/>
            <person name="Tost J."/>
            <person name="Edwards D."/>
            <person name="Zhou Y."/>
            <person name="Hua W."/>
            <person name="Sharpe A.G."/>
            <person name="Paterson A.H."/>
            <person name="Guan C."/>
            <person name="Wincker P."/>
        </authorList>
    </citation>
    <scope>NUCLEOTIDE SEQUENCE [LARGE SCALE GENOMIC DNA]</scope>
    <source>
        <strain evidence="2">cv. Darmor-bzh</strain>
    </source>
</reference>
<dbReference type="AlphaFoldDB" id="A0A078JQK9"/>
<gene>
    <name evidence="1" type="primary">BnaC03g72640D</name>
    <name evidence="1" type="ORF">GSBRNA2T00068327001</name>
</gene>
<dbReference type="EMBL" id="LK036696">
    <property type="protein sequence ID" value="CDY67956.1"/>
    <property type="molecule type" value="Genomic_DNA"/>
</dbReference>